<dbReference type="KEGG" id="ocy:OSSY52_21360"/>
<dbReference type="EMBL" id="AP018712">
    <property type="protein sequence ID" value="BBE31995.1"/>
    <property type="molecule type" value="Genomic_DNA"/>
</dbReference>
<organism evidence="1 2">
    <name type="scientific">Tepiditoga spiralis</name>
    <dbReference type="NCBI Taxonomy" id="2108365"/>
    <lineage>
        <taxon>Bacteria</taxon>
        <taxon>Thermotogati</taxon>
        <taxon>Thermotogota</taxon>
        <taxon>Thermotogae</taxon>
        <taxon>Petrotogales</taxon>
        <taxon>Petrotogaceae</taxon>
        <taxon>Tepiditoga</taxon>
    </lineage>
</organism>
<dbReference type="AlphaFoldDB" id="A0A7G1G711"/>
<accession>A0A7G1G711</accession>
<dbReference type="Proteomes" id="UP000516361">
    <property type="component" value="Chromosome"/>
</dbReference>
<keyword evidence="2" id="KW-1185">Reference proteome</keyword>
<evidence type="ECO:0000313" key="1">
    <source>
        <dbReference type="EMBL" id="BBE31995.1"/>
    </source>
</evidence>
<name>A0A7G1G711_9BACT</name>
<gene>
    <name evidence="1" type="ORF">OSSY52_21360</name>
</gene>
<proteinExistence type="predicted"/>
<reference evidence="1 2" key="1">
    <citation type="submission" date="2018-06" db="EMBL/GenBank/DDBJ databases">
        <title>Genome sequencing of Oceanotoga sp. sy52.</title>
        <authorList>
            <person name="Mori K."/>
        </authorList>
    </citation>
    <scope>NUCLEOTIDE SEQUENCE [LARGE SCALE GENOMIC DNA]</scope>
    <source>
        <strain evidence="2">sy52</strain>
    </source>
</reference>
<dbReference type="InParanoid" id="A0A7G1G711"/>
<sequence>MIEKEKKYILNEKNFKRLIKNAIKYSVIIQWYNEKNERIRVEILNNEELWTKNIKIPLNELKRIEKEYKISKPNMDSLKDFKVVIKKRYYLFFDPEIIIDEILNPKNSIKYKNYEKIRYLLEIEEKSKRIDSFDNYIKNKFDFLPKAANFSNYFLSEKCNISPEELLVEGKNV</sequence>
<dbReference type="SUPFAM" id="SSF55154">
    <property type="entry name" value="CYTH-like phosphatases"/>
    <property type="match status" value="1"/>
</dbReference>
<evidence type="ECO:0000313" key="2">
    <source>
        <dbReference type="Proteomes" id="UP000516361"/>
    </source>
</evidence>
<dbReference type="InterPro" id="IPR033469">
    <property type="entry name" value="CYTH-like_dom_sf"/>
</dbReference>
<protein>
    <recommendedName>
        <fullName evidence="3">CYTH domain-containing protein</fullName>
    </recommendedName>
</protein>
<evidence type="ECO:0008006" key="3">
    <source>
        <dbReference type="Google" id="ProtNLM"/>
    </source>
</evidence>
<dbReference type="RefSeq" id="WP_190614854.1">
    <property type="nucleotide sequence ID" value="NZ_AP018712.1"/>
</dbReference>